<accession>A0A935PZ73</accession>
<dbReference type="EMBL" id="JADJMH010000016">
    <property type="protein sequence ID" value="MBK7676098.1"/>
    <property type="molecule type" value="Genomic_DNA"/>
</dbReference>
<gene>
    <name evidence="1" type="ORF">IPJ27_15855</name>
</gene>
<dbReference type="AlphaFoldDB" id="A0A935PZ73"/>
<evidence type="ECO:0000313" key="1">
    <source>
        <dbReference type="EMBL" id="MBK7676098.1"/>
    </source>
</evidence>
<comment type="caution">
    <text evidence="1">The sequence shown here is derived from an EMBL/GenBank/DDBJ whole genome shotgun (WGS) entry which is preliminary data.</text>
</comment>
<sequence length="62" mass="6932">MRLKRLEEDLRDRAGLLASHSEGLYQFPHRSFQEYLAACHLALRLSRHAEPAGAATRSAGAK</sequence>
<dbReference type="Proteomes" id="UP000697998">
    <property type="component" value="Unassembled WGS sequence"/>
</dbReference>
<organism evidence="1 2">
    <name type="scientific">Candidatus Accumulibacter proximus</name>
    <dbReference type="NCBI Taxonomy" id="2954385"/>
    <lineage>
        <taxon>Bacteria</taxon>
        <taxon>Pseudomonadati</taxon>
        <taxon>Pseudomonadota</taxon>
        <taxon>Betaproteobacteria</taxon>
        <taxon>Candidatus Accumulibacter</taxon>
    </lineage>
</organism>
<protein>
    <submittedName>
        <fullName evidence="1">Uncharacterized protein</fullName>
    </submittedName>
</protein>
<name>A0A935PZ73_9PROT</name>
<reference evidence="1 2" key="1">
    <citation type="submission" date="2020-10" db="EMBL/GenBank/DDBJ databases">
        <title>Connecting structure to function with the recovery of over 1000 high-quality activated sludge metagenome-assembled genomes encoding full-length rRNA genes using long-read sequencing.</title>
        <authorList>
            <person name="Singleton C.M."/>
            <person name="Petriglieri F."/>
            <person name="Kristensen J.M."/>
            <person name="Kirkegaard R.H."/>
            <person name="Michaelsen T.Y."/>
            <person name="Andersen M.H."/>
            <person name="Karst S.M."/>
            <person name="Dueholm M.S."/>
            <person name="Nielsen P.H."/>
            <person name="Albertsen M."/>
        </authorList>
    </citation>
    <scope>NUCLEOTIDE SEQUENCE [LARGE SCALE GENOMIC DNA]</scope>
    <source>
        <strain evidence="1">EsbW_18-Q3-R4-48_BATAC.285</strain>
    </source>
</reference>
<proteinExistence type="predicted"/>
<evidence type="ECO:0000313" key="2">
    <source>
        <dbReference type="Proteomes" id="UP000697998"/>
    </source>
</evidence>